<organism evidence="2 3">
    <name type="scientific">Ostreobium quekettii</name>
    <dbReference type="NCBI Taxonomy" id="121088"/>
    <lineage>
        <taxon>Eukaryota</taxon>
        <taxon>Viridiplantae</taxon>
        <taxon>Chlorophyta</taxon>
        <taxon>core chlorophytes</taxon>
        <taxon>Ulvophyceae</taxon>
        <taxon>TCBD clade</taxon>
        <taxon>Bryopsidales</taxon>
        <taxon>Ostreobineae</taxon>
        <taxon>Ostreobiaceae</taxon>
        <taxon>Ostreobium</taxon>
    </lineage>
</organism>
<gene>
    <name evidence="2" type="ORF">OSTQU699_LOCUS6629</name>
</gene>
<proteinExistence type="predicted"/>
<feature type="coiled-coil region" evidence="1">
    <location>
        <begin position="158"/>
        <end position="185"/>
    </location>
</feature>
<dbReference type="EMBL" id="CAJHUC010001479">
    <property type="protein sequence ID" value="CAD7701270.1"/>
    <property type="molecule type" value="Genomic_DNA"/>
</dbReference>
<dbReference type="SUPFAM" id="SSF57997">
    <property type="entry name" value="Tropomyosin"/>
    <property type="match status" value="1"/>
</dbReference>
<dbReference type="Proteomes" id="UP000708148">
    <property type="component" value="Unassembled WGS sequence"/>
</dbReference>
<name>A0A8S1J5X4_9CHLO</name>
<dbReference type="AlphaFoldDB" id="A0A8S1J5X4"/>
<keyword evidence="3" id="KW-1185">Reference proteome</keyword>
<evidence type="ECO:0000256" key="1">
    <source>
        <dbReference type="SAM" id="Coils"/>
    </source>
</evidence>
<evidence type="ECO:0000313" key="2">
    <source>
        <dbReference type="EMBL" id="CAD7701270.1"/>
    </source>
</evidence>
<keyword evidence="1" id="KW-0175">Coiled coil</keyword>
<comment type="caution">
    <text evidence="2">The sequence shown here is derived from an EMBL/GenBank/DDBJ whole genome shotgun (WGS) entry which is preliminary data.</text>
</comment>
<accession>A0A8S1J5X4</accession>
<reference evidence="2" key="1">
    <citation type="submission" date="2020-12" db="EMBL/GenBank/DDBJ databases">
        <authorList>
            <person name="Iha C."/>
        </authorList>
    </citation>
    <scope>NUCLEOTIDE SEQUENCE</scope>
</reference>
<evidence type="ECO:0000313" key="3">
    <source>
        <dbReference type="Proteomes" id="UP000708148"/>
    </source>
</evidence>
<feature type="coiled-coil region" evidence="1">
    <location>
        <begin position="324"/>
        <end position="379"/>
    </location>
</feature>
<sequence length="522" mass="58697">MDSTSSSEEGKLQRMMAWAAGDSAHAAMNATCPCEKTLALKNVETEEHSPQGVQPILHKDTASMVTKGFDHDAEALKLQLQCAAQREAALLLSQAIAERKAKRLSTELDNLKGEKTATAEVENQKLQEQLKMVNGRAGSFKIEVEEVQAQLESCRFHCKQKEKKLTAAMQEVQQLQDDMQALGLQYEEDWGSRVQDVSAQMDAMRTLLLLLCDDVLEASCLSGLANVQQTSSKDWKQVIQELKSSDQKDLDDFTEDRSLRCEEAERKASLYAVQLGDAVLELEKARGECEARGRELQCKATELATSNERVREMAAEFDSLDARNSSLEGSIADLEQLLSKERQEARETECLFSEAKGKIEALESRLVALEHALDSQQLEAKTAADCVQAKDDRIKEMRAALTLLTEDQGRLELELRRQLDATKSALEQAEHRQEKDAQQLCKLFQDLENSQHRIDVLNTKASEAERVQRQSEEKAEKLQNVLCMLCNQERTPLQRSHRSPRNSLRFSPSAVQTIICAEFRRV</sequence>
<feature type="coiled-coil region" evidence="1">
    <location>
        <begin position="412"/>
        <end position="481"/>
    </location>
</feature>
<protein>
    <submittedName>
        <fullName evidence="2">Uncharacterized protein</fullName>
    </submittedName>
</protein>